<comment type="similarity">
    <text evidence="1">Belongs to the CARF family.</text>
</comment>
<keyword evidence="4" id="KW-1185">Reference proteome</keyword>
<dbReference type="AlphaFoldDB" id="A0AA40I6C7"/>
<dbReference type="PROSITE" id="PS51827">
    <property type="entry name" value="XTBD"/>
    <property type="match status" value="1"/>
</dbReference>
<proteinExistence type="inferred from homology"/>
<sequence length="157" mass="17914">MVGGDAAAAVEELVSGVRQATDFAEQFRSYSESEKQWKARMEFILRHLPDYRDPPDGGGRLDQLLSLSMVWANHLFLGCSYNKDLLDKVMEMADGIEVEDLPQFTTRTSKLRQKIHHIFIISCRLERRNVTLTTEALLRLLILPTCRKEAVGMKVAF</sequence>
<name>A0AA40I6C7_CNENI</name>
<dbReference type="Pfam" id="PF11952">
    <property type="entry name" value="XTBD"/>
    <property type="match status" value="1"/>
</dbReference>
<reference evidence="3" key="1">
    <citation type="submission" date="2023-06" db="EMBL/GenBank/DDBJ databases">
        <title>Reference genome for the Northern bat (Eptesicus nilssonii), a most northern bat species.</title>
        <authorList>
            <person name="Laine V.N."/>
            <person name="Pulliainen A.T."/>
            <person name="Lilley T.M."/>
        </authorList>
    </citation>
    <scope>NUCLEOTIDE SEQUENCE</scope>
    <source>
        <strain evidence="3">BLF_Eptnil</strain>
        <tissue evidence="3">Kidney</tissue>
    </source>
</reference>
<evidence type="ECO:0000313" key="4">
    <source>
        <dbReference type="Proteomes" id="UP001177744"/>
    </source>
</evidence>
<evidence type="ECO:0000313" key="3">
    <source>
        <dbReference type="EMBL" id="KAK1343302.1"/>
    </source>
</evidence>
<gene>
    <name evidence="3" type="ORF">QTO34_016080</name>
</gene>
<dbReference type="Proteomes" id="UP001177744">
    <property type="component" value="Unassembled WGS sequence"/>
</dbReference>
<accession>A0AA40I6C7</accession>
<protein>
    <recommendedName>
        <fullName evidence="2">XRN2-binding (XTBD) domain-containing protein</fullName>
    </recommendedName>
</protein>
<evidence type="ECO:0000259" key="2">
    <source>
        <dbReference type="PROSITE" id="PS51827"/>
    </source>
</evidence>
<comment type="caution">
    <text evidence="3">The sequence shown here is derived from an EMBL/GenBank/DDBJ whole genome shotgun (WGS) entry which is preliminary data.</text>
</comment>
<evidence type="ECO:0000256" key="1">
    <source>
        <dbReference type="ARBA" id="ARBA00010053"/>
    </source>
</evidence>
<feature type="domain" description="XRN2-binding (XTBD)" evidence="2">
    <location>
        <begin position="24"/>
        <end position="118"/>
    </location>
</feature>
<dbReference type="InterPro" id="IPR021859">
    <property type="entry name" value="XTBD"/>
</dbReference>
<organism evidence="3 4">
    <name type="scientific">Cnephaeus nilssonii</name>
    <name type="common">Northern bat</name>
    <name type="synonym">Eptesicus nilssonii</name>
    <dbReference type="NCBI Taxonomy" id="3371016"/>
    <lineage>
        <taxon>Eukaryota</taxon>
        <taxon>Metazoa</taxon>
        <taxon>Chordata</taxon>
        <taxon>Craniata</taxon>
        <taxon>Vertebrata</taxon>
        <taxon>Euteleostomi</taxon>
        <taxon>Mammalia</taxon>
        <taxon>Eutheria</taxon>
        <taxon>Laurasiatheria</taxon>
        <taxon>Chiroptera</taxon>
        <taxon>Yangochiroptera</taxon>
        <taxon>Vespertilionidae</taxon>
        <taxon>Cnephaeus</taxon>
    </lineage>
</organism>
<dbReference type="EMBL" id="JAULJE010000005">
    <property type="protein sequence ID" value="KAK1343302.1"/>
    <property type="molecule type" value="Genomic_DNA"/>
</dbReference>